<sequence length="437" mass="48110">MLRGKKEAALCGIRSVLDRPGAPLGPLTVSEITADNCVLTWSPPADDGGSKIEGYVIEKRESSRLVWTTVVSGLLVTQYKVTKLLKGNEYIFRIMASNKYGLGEPLESEPTIADNPYRIPDPPENPEVTVITKDSMVVMWQEPKNDGGTPITNFNIERKDRVGLRWVKCNKRKVKDLQFKTTGLVPSHEYEFRITAENAAGVSAPSVSSPFYKATDALYKPGPPCNPRVLDTTKSSITVAWNKPSYDGGSDISGYIVETCSLSASLATIDSTPSYTSLVIENVNRFDSGKYNLTVENSSGSKTATVQVRVLDTPSAPQNLKITAVTNEAVTLTWDPPMNDGGVKIKNYIVEKRESTRKAYATVNANCHNTTFTVDQLLEGCNYYFRVLAENEYGIGLPIESIESVKVSEKPQPPGKITLKDVTKNKRNSILWVKINK</sequence>
<dbReference type="SUPFAM" id="SSF49265">
    <property type="entry name" value="Fibronectin type III"/>
    <property type="match status" value="2"/>
</dbReference>
<reference evidence="4" key="3">
    <citation type="submission" date="2025-08" db="UniProtKB">
        <authorList>
            <consortium name="Ensembl"/>
        </authorList>
    </citation>
    <scope>IDENTIFICATION</scope>
    <source>
        <strain evidence="4">HSOK</strain>
    </source>
</reference>
<organism evidence="4 5">
    <name type="scientific">Oryzias latipes</name>
    <name type="common">Japanese rice fish</name>
    <name type="synonym">Japanese killifish</name>
    <dbReference type="NCBI Taxonomy" id="8090"/>
    <lineage>
        <taxon>Eukaryota</taxon>
        <taxon>Metazoa</taxon>
        <taxon>Chordata</taxon>
        <taxon>Craniata</taxon>
        <taxon>Vertebrata</taxon>
        <taxon>Euteleostomi</taxon>
        <taxon>Actinopterygii</taxon>
        <taxon>Neopterygii</taxon>
        <taxon>Teleostei</taxon>
        <taxon>Neoteleostei</taxon>
        <taxon>Acanthomorphata</taxon>
        <taxon>Ovalentaria</taxon>
        <taxon>Atherinomorphae</taxon>
        <taxon>Beloniformes</taxon>
        <taxon>Adrianichthyidae</taxon>
        <taxon>Oryziinae</taxon>
        <taxon>Oryzias</taxon>
    </lineage>
</organism>
<proteinExistence type="predicted"/>
<dbReference type="FunFam" id="2.60.40.10:FF:000012">
    <property type="entry name" value="titin isoform X1"/>
    <property type="match status" value="1"/>
</dbReference>
<dbReference type="AlphaFoldDB" id="A0A3P9IPB7"/>
<reference evidence="4" key="4">
    <citation type="submission" date="2025-09" db="UniProtKB">
        <authorList>
            <consortium name="Ensembl"/>
        </authorList>
    </citation>
    <scope>IDENTIFICATION</scope>
    <source>
        <strain evidence="4">HSOK</strain>
    </source>
</reference>
<feature type="domain" description="Fibronectin type-III" evidence="3">
    <location>
        <begin position="223"/>
        <end position="313"/>
    </location>
</feature>
<dbReference type="InterPro" id="IPR003961">
    <property type="entry name" value="FN3_dom"/>
</dbReference>
<dbReference type="FunFam" id="2.60.40.10:FF:000003">
    <property type="entry name" value="Titin isoform E"/>
    <property type="match status" value="1"/>
</dbReference>
<feature type="domain" description="Fibronectin type-III" evidence="3">
    <location>
        <begin position="122"/>
        <end position="217"/>
    </location>
</feature>
<dbReference type="InterPro" id="IPR036116">
    <property type="entry name" value="FN3_sf"/>
</dbReference>
<reference key="1">
    <citation type="journal article" date="2007" name="Nature">
        <title>The medaka draft genome and insights into vertebrate genome evolution.</title>
        <authorList>
            <person name="Kasahara M."/>
            <person name="Naruse K."/>
            <person name="Sasaki S."/>
            <person name="Nakatani Y."/>
            <person name="Qu W."/>
            <person name="Ahsan B."/>
            <person name="Yamada T."/>
            <person name="Nagayasu Y."/>
            <person name="Doi K."/>
            <person name="Kasai Y."/>
            <person name="Jindo T."/>
            <person name="Kobayashi D."/>
            <person name="Shimada A."/>
            <person name="Toyoda A."/>
            <person name="Kuroki Y."/>
            <person name="Fujiyama A."/>
            <person name="Sasaki T."/>
            <person name="Shimizu A."/>
            <person name="Asakawa S."/>
            <person name="Shimizu N."/>
            <person name="Hashimoto S."/>
            <person name="Yang J."/>
            <person name="Lee Y."/>
            <person name="Matsushima K."/>
            <person name="Sugano S."/>
            <person name="Sakaizumi M."/>
            <person name="Narita T."/>
            <person name="Ohishi K."/>
            <person name="Haga S."/>
            <person name="Ohta F."/>
            <person name="Nomoto H."/>
            <person name="Nogata K."/>
            <person name="Morishita T."/>
            <person name="Endo T."/>
            <person name="Shin-I T."/>
            <person name="Takeda H."/>
            <person name="Morishita S."/>
            <person name="Kohara Y."/>
        </authorList>
    </citation>
    <scope>NUCLEOTIDE SEQUENCE [LARGE SCALE GENOMIC DNA]</scope>
    <source>
        <strain>Hd-rR</strain>
    </source>
</reference>
<feature type="domain" description="Fibronectin type-III" evidence="3">
    <location>
        <begin position="23"/>
        <end position="116"/>
    </location>
</feature>
<dbReference type="PROSITE" id="PS50853">
    <property type="entry name" value="FN3"/>
    <property type="match status" value="4"/>
</dbReference>
<dbReference type="InterPro" id="IPR013783">
    <property type="entry name" value="Ig-like_fold"/>
</dbReference>
<dbReference type="PANTHER" id="PTHR14340">
    <property type="entry name" value="MICROFIBRIL-ASSOCIATED GLYCOPROTEIN 3"/>
    <property type="match status" value="1"/>
</dbReference>
<dbReference type="Pfam" id="PF07679">
    <property type="entry name" value="I-set"/>
    <property type="match status" value="1"/>
</dbReference>
<evidence type="ECO:0000313" key="5">
    <source>
        <dbReference type="Proteomes" id="UP000265200"/>
    </source>
</evidence>
<evidence type="ECO:0000313" key="4">
    <source>
        <dbReference type="Ensembl" id="ENSORLP00015021862.1"/>
    </source>
</evidence>
<dbReference type="InterPro" id="IPR013098">
    <property type="entry name" value="Ig_I-set"/>
</dbReference>
<dbReference type="PANTHER" id="PTHR14340:SF13">
    <property type="entry name" value="TITIN"/>
    <property type="match status" value="1"/>
</dbReference>
<accession>A0A3P9IPB7</accession>
<name>A0A3P9IPB7_ORYLA</name>
<reference evidence="4 5" key="2">
    <citation type="submission" date="2017-04" db="EMBL/GenBank/DDBJ databases">
        <title>CpG methylation of centromeres and impact of large insertions on vertebrate speciation.</title>
        <authorList>
            <person name="Ichikawa K."/>
            <person name="Yoshimura J."/>
            <person name="Morishita S."/>
        </authorList>
    </citation>
    <scope>NUCLEOTIDE SEQUENCE</scope>
    <source>
        <strain evidence="4 5">HSOK</strain>
    </source>
</reference>
<keyword evidence="2" id="KW-0393">Immunoglobulin domain</keyword>
<evidence type="ECO:0000259" key="3">
    <source>
        <dbReference type="PROSITE" id="PS50853"/>
    </source>
</evidence>
<keyword evidence="1" id="KW-0677">Repeat</keyword>
<protein>
    <recommendedName>
        <fullName evidence="3">Fibronectin type-III domain-containing protein</fullName>
    </recommendedName>
</protein>
<evidence type="ECO:0000256" key="1">
    <source>
        <dbReference type="ARBA" id="ARBA00022737"/>
    </source>
</evidence>
<dbReference type="CDD" id="cd00063">
    <property type="entry name" value="FN3"/>
    <property type="match status" value="4"/>
</dbReference>
<evidence type="ECO:0000256" key="2">
    <source>
        <dbReference type="ARBA" id="ARBA00023319"/>
    </source>
</evidence>
<dbReference type="SMART" id="SM00060">
    <property type="entry name" value="FN3"/>
    <property type="match status" value="4"/>
</dbReference>
<dbReference type="Proteomes" id="UP000265200">
    <property type="component" value="Chromosome 21"/>
</dbReference>
<dbReference type="PRINTS" id="PR00014">
    <property type="entry name" value="FNTYPEIII"/>
</dbReference>
<dbReference type="Gene3D" id="2.60.40.10">
    <property type="entry name" value="Immunoglobulins"/>
    <property type="match status" value="4"/>
</dbReference>
<feature type="domain" description="Fibronectin type-III" evidence="3">
    <location>
        <begin position="316"/>
        <end position="410"/>
    </location>
</feature>
<dbReference type="Pfam" id="PF00041">
    <property type="entry name" value="fn3"/>
    <property type="match status" value="3"/>
</dbReference>
<dbReference type="Ensembl" id="ENSORLT00015014537.1">
    <property type="protein sequence ID" value="ENSORLP00015021862.1"/>
    <property type="gene ID" value="ENSORLG00015023001.1"/>
</dbReference>
<dbReference type="FunFam" id="2.60.40.10:FF:000034">
    <property type="entry name" value="Titin isoform A"/>
    <property type="match status" value="1"/>
</dbReference>